<reference evidence="2" key="1">
    <citation type="journal article" date="2022" name="Mol. Ecol. Resour.">
        <title>The genomes of chicory, endive, great burdock and yacon provide insights into Asteraceae palaeo-polyploidization history and plant inulin production.</title>
        <authorList>
            <person name="Fan W."/>
            <person name="Wang S."/>
            <person name="Wang H."/>
            <person name="Wang A."/>
            <person name="Jiang F."/>
            <person name="Liu H."/>
            <person name="Zhao H."/>
            <person name="Xu D."/>
            <person name="Zhang Y."/>
        </authorList>
    </citation>
    <scope>NUCLEOTIDE SEQUENCE [LARGE SCALE GENOMIC DNA]</scope>
    <source>
        <strain evidence="2">cv. Yunnan</strain>
    </source>
</reference>
<reference evidence="1 2" key="2">
    <citation type="journal article" date="2022" name="Mol. Ecol. Resour.">
        <title>The genomes of chicory, endive, great burdock and yacon provide insights into Asteraceae paleo-polyploidization history and plant inulin production.</title>
        <authorList>
            <person name="Fan W."/>
            <person name="Wang S."/>
            <person name="Wang H."/>
            <person name="Wang A."/>
            <person name="Jiang F."/>
            <person name="Liu H."/>
            <person name="Zhao H."/>
            <person name="Xu D."/>
            <person name="Zhang Y."/>
        </authorList>
    </citation>
    <scope>NUCLEOTIDE SEQUENCE [LARGE SCALE GENOMIC DNA]</scope>
    <source>
        <strain evidence="2">cv. Yunnan</strain>
        <tissue evidence="1">Leaves</tissue>
    </source>
</reference>
<dbReference type="EMBL" id="CM042021">
    <property type="protein sequence ID" value="KAI3817714.1"/>
    <property type="molecule type" value="Genomic_DNA"/>
</dbReference>
<protein>
    <submittedName>
        <fullName evidence="1">Uncharacterized protein</fullName>
    </submittedName>
</protein>
<accession>A0ACB9JC15</accession>
<comment type="caution">
    <text evidence="1">The sequence shown here is derived from an EMBL/GenBank/DDBJ whole genome shotgun (WGS) entry which is preliminary data.</text>
</comment>
<sequence>MAVLLAATALTAMVIVLGGHNDDRNGMAVKHRASFKFFLVFSAIAFYTFLAVVVVHMTGMRGETKAERKKLVEFTNKSLWLASVCISVVLFYMSEA</sequence>
<dbReference type="Proteomes" id="UP001056120">
    <property type="component" value="Linkage Group LG04"/>
</dbReference>
<gene>
    <name evidence="1" type="ORF">L1987_11512</name>
</gene>
<organism evidence="1 2">
    <name type="scientific">Smallanthus sonchifolius</name>
    <dbReference type="NCBI Taxonomy" id="185202"/>
    <lineage>
        <taxon>Eukaryota</taxon>
        <taxon>Viridiplantae</taxon>
        <taxon>Streptophyta</taxon>
        <taxon>Embryophyta</taxon>
        <taxon>Tracheophyta</taxon>
        <taxon>Spermatophyta</taxon>
        <taxon>Magnoliopsida</taxon>
        <taxon>eudicotyledons</taxon>
        <taxon>Gunneridae</taxon>
        <taxon>Pentapetalae</taxon>
        <taxon>asterids</taxon>
        <taxon>campanulids</taxon>
        <taxon>Asterales</taxon>
        <taxon>Asteraceae</taxon>
        <taxon>Asteroideae</taxon>
        <taxon>Heliantheae alliance</taxon>
        <taxon>Millerieae</taxon>
        <taxon>Smallanthus</taxon>
    </lineage>
</organism>
<evidence type="ECO:0000313" key="2">
    <source>
        <dbReference type="Proteomes" id="UP001056120"/>
    </source>
</evidence>
<name>A0ACB9JC15_9ASTR</name>
<keyword evidence="2" id="KW-1185">Reference proteome</keyword>
<evidence type="ECO:0000313" key="1">
    <source>
        <dbReference type="EMBL" id="KAI3817714.1"/>
    </source>
</evidence>
<proteinExistence type="predicted"/>